<comment type="pathway">
    <text evidence="2">Energy metabolism; oxidative phosphorylation.</text>
</comment>
<evidence type="ECO:0000256" key="8">
    <source>
        <dbReference type="ARBA" id="ARBA00023136"/>
    </source>
</evidence>
<evidence type="ECO:0000256" key="1">
    <source>
        <dbReference type="ARBA" id="ARBA00004434"/>
    </source>
</evidence>
<evidence type="ECO:0000256" key="3">
    <source>
        <dbReference type="ARBA" id="ARBA00007204"/>
    </source>
</evidence>
<protein>
    <recommendedName>
        <fullName evidence="12">Mitochondrial cytochrome c oxidase subunit VIc/VIIs domain-containing protein</fullName>
    </recommendedName>
</protein>
<evidence type="ECO:0000256" key="5">
    <source>
        <dbReference type="ARBA" id="ARBA00022792"/>
    </source>
</evidence>
<evidence type="ECO:0000313" key="10">
    <source>
        <dbReference type="EMBL" id="KAG5681076.1"/>
    </source>
</evidence>
<comment type="similarity">
    <text evidence="3">Belongs to the cytochrome c oxidase subunit 6c family.</text>
</comment>
<keyword evidence="8 9" id="KW-0472">Membrane</keyword>
<reference evidence="10" key="1">
    <citation type="submission" date="2021-03" db="EMBL/GenBank/DDBJ databases">
        <title>Chromosome level genome of the anhydrobiotic midge Polypedilum vanderplanki.</title>
        <authorList>
            <person name="Yoshida Y."/>
            <person name="Kikawada T."/>
            <person name="Gusev O."/>
        </authorList>
    </citation>
    <scope>NUCLEOTIDE SEQUENCE</scope>
    <source>
        <strain evidence="10">NIAS01</strain>
        <tissue evidence="10">Whole body or cell culture</tissue>
    </source>
</reference>
<keyword evidence="7" id="KW-0496">Mitochondrion</keyword>
<evidence type="ECO:0000313" key="11">
    <source>
        <dbReference type="Proteomes" id="UP001107558"/>
    </source>
</evidence>
<dbReference type="InterPro" id="IPR051389">
    <property type="entry name" value="Cytochrome_c_oxidase_VIc"/>
</dbReference>
<dbReference type="GO" id="GO:0005743">
    <property type="term" value="C:mitochondrial inner membrane"/>
    <property type="evidence" value="ECO:0007669"/>
    <property type="project" value="UniProtKB-SubCell"/>
</dbReference>
<name>A0A9J6CG98_POLVA</name>
<gene>
    <name evidence="10" type="ORF">PVAND_010542</name>
</gene>
<dbReference type="AlphaFoldDB" id="A0A9J6CG98"/>
<dbReference type="PANTHER" id="PTHR48416">
    <property type="entry name" value="CYTOCHROME C OXIDASE SUBUNIT 6C"/>
    <property type="match status" value="1"/>
</dbReference>
<dbReference type="Proteomes" id="UP001107558">
    <property type="component" value="Chromosome 1"/>
</dbReference>
<accession>A0A9J6CG98</accession>
<keyword evidence="4 9" id="KW-0812">Transmembrane</keyword>
<dbReference type="InterPro" id="IPR037169">
    <property type="entry name" value="Cytochrome_c_oxidase_VIc_sf"/>
</dbReference>
<keyword evidence="5" id="KW-0999">Mitochondrion inner membrane</keyword>
<keyword evidence="6 9" id="KW-1133">Transmembrane helix</keyword>
<evidence type="ECO:0000256" key="4">
    <source>
        <dbReference type="ARBA" id="ARBA00022692"/>
    </source>
</evidence>
<evidence type="ECO:0008006" key="12">
    <source>
        <dbReference type="Google" id="ProtNLM"/>
    </source>
</evidence>
<dbReference type="EMBL" id="JADBJN010000001">
    <property type="protein sequence ID" value="KAG5681076.1"/>
    <property type="molecule type" value="Genomic_DNA"/>
</dbReference>
<dbReference type="OrthoDB" id="10051322at2759"/>
<dbReference type="InterPro" id="IPR034884">
    <property type="entry name" value="Cytochrome_c_oxidase_VIc/VIIs"/>
</dbReference>
<evidence type="ECO:0000256" key="6">
    <source>
        <dbReference type="ARBA" id="ARBA00022989"/>
    </source>
</evidence>
<comment type="subcellular location">
    <subcellularLocation>
        <location evidence="1">Mitochondrion inner membrane</location>
        <topology evidence="1">Single-pass membrane protein</topology>
    </subcellularLocation>
</comment>
<dbReference type="CDD" id="cd22901">
    <property type="entry name" value="CcO_VIc"/>
    <property type="match status" value="1"/>
</dbReference>
<feature type="transmembrane region" description="Helical" evidence="9">
    <location>
        <begin position="20"/>
        <end position="37"/>
    </location>
</feature>
<evidence type="ECO:0000256" key="9">
    <source>
        <dbReference type="SAM" id="Phobius"/>
    </source>
</evidence>
<dbReference type="Gene3D" id="4.10.93.10">
    <property type="entry name" value="Mitochondrial cytochrome c oxidase subunit VIc/VIIs"/>
    <property type="match status" value="1"/>
</dbReference>
<dbReference type="Pfam" id="PF02937">
    <property type="entry name" value="COX6C"/>
    <property type="match status" value="1"/>
</dbReference>
<keyword evidence="11" id="KW-1185">Reference proteome</keyword>
<evidence type="ECO:0000256" key="2">
    <source>
        <dbReference type="ARBA" id="ARBA00004673"/>
    </source>
</evidence>
<dbReference type="SUPFAM" id="SSF81415">
    <property type="entry name" value="Mitochondrial cytochrome c oxidase subunit VIc"/>
    <property type="match status" value="1"/>
</dbReference>
<proteinExistence type="inferred from homology"/>
<comment type="caution">
    <text evidence="10">The sequence shown here is derived from an EMBL/GenBank/DDBJ whole genome shotgun (WGS) entry which is preliminary data.</text>
</comment>
<sequence>MSIAKPQLRGLLASQIKKNLIVAGVIVTVLVTSTKFLRNEPRKKAYAEFYKNYDPDAAFQRMVDGGYMQCVEQR</sequence>
<dbReference type="PANTHER" id="PTHR48416:SF1">
    <property type="entry name" value="CYTOCHROME C OXIDASE SUBUNIT 6C"/>
    <property type="match status" value="1"/>
</dbReference>
<evidence type="ECO:0000256" key="7">
    <source>
        <dbReference type="ARBA" id="ARBA00023128"/>
    </source>
</evidence>
<organism evidence="10 11">
    <name type="scientific">Polypedilum vanderplanki</name>
    <name type="common">Sleeping chironomid midge</name>
    <dbReference type="NCBI Taxonomy" id="319348"/>
    <lineage>
        <taxon>Eukaryota</taxon>
        <taxon>Metazoa</taxon>
        <taxon>Ecdysozoa</taxon>
        <taxon>Arthropoda</taxon>
        <taxon>Hexapoda</taxon>
        <taxon>Insecta</taxon>
        <taxon>Pterygota</taxon>
        <taxon>Neoptera</taxon>
        <taxon>Endopterygota</taxon>
        <taxon>Diptera</taxon>
        <taxon>Nematocera</taxon>
        <taxon>Chironomoidea</taxon>
        <taxon>Chironomidae</taxon>
        <taxon>Chironominae</taxon>
        <taxon>Polypedilum</taxon>
        <taxon>Polypedilum</taxon>
    </lineage>
</organism>